<evidence type="ECO:0000313" key="3">
    <source>
        <dbReference type="Proteomes" id="UP000762676"/>
    </source>
</evidence>
<reference evidence="2 3" key="1">
    <citation type="journal article" date="2021" name="Elife">
        <title>Chloroplast acquisition without the gene transfer in kleptoplastic sea slugs, Plakobranchus ocellatus.</title>
        <authorList>
            <person name="Maeda T."/>
            <person name="Takahashi S."/>
            <person name="Yoshida T."/>
            <person name="Shimamura S."/>
            <person name="Takaki Y."/>
            <person name="Nagai Y."/>
            <person name="Toyoda A."/>
            <person name="Suzuki Y."/>
            <person name="Arimoto A."/>
            <person name="Ishii H."/>
            <person name="Satoh N."/>
            <person name="Nishiyama T."/>
            <person name="Hasebe M."/>
            <person name="Maruyama T."/>
            <person name="Minagawa J."/>
            <person name="Obokata J."/>
            <person name="Shigenobu S."/>
        </authorList>
    </citation>
    <scope>NUCLEOTIDE SEQUENCE [LARGE SCALE GENOMIC DNA]</scope>
</reference>
<keyword evidence="1" id="KW-0472">Membrane</keyword>
<comment type="caution">
    <text evidence="2">The sequence shown here is derived from an EMBL/GenBank/DDBJ whole genome shotgun (WGS) entry which is preliminary data.</text>
</comment>
<name>A0AAV4H8V9_9GAST</name>
<dbReference type="AlphaFoldDB" id="A0AAV4H8V9"/>
<keyword evidence="3" id="KW-1185">Reference proteome</keyword>
<sequence>MALTRKRKIFLLWWYRRKSLASKRRHWIHPICRDRGVLGELKLLPQIFADDKKCLEYFRMTPTTFQSLLKLCASELQKQNTNWRKAITPKERLVVTLSNDSASGRPEAKKVVRSSSTTVAAAAAAAAAVLVVVVVVVVAVVVIVVVEAVVVGISGDSIKSINSSTATGGAKILVFPVAFVALAARTRVLVFPVAFS</sequence>
<dbReference type="Proteomes" id="UP000762676">
    <property type="component" value="Unassembled WGS sequence"/>
</dbReference>
<feature type="transmembrane region" description="Helical" evidence="1">
    <location>
        <begin position="119"/>
        <end position="152"/>
    </location>
</feature>
<keyword evidence="1" id="KW-1133">Transmembrane helix</keyword>
<dbReference type="EMBL" id="BMAT01001843">
    <property type="protein sequence ID" value="GFR93528.1"/>
    <property type="molecule type" value="Genomic_DNA"/>
</dbReference>
<protein>
    <submittedName>
        <fullName evidence="2">Uncharacterized protein</fullName>
    </submittedName>
</protein>
<proteinExistence type="predicted"/>
<accession>A0AAV4H8V9</accession>
<evidence type="ECO:0000256" key="1">
    <source>
        <dbReference type="SAM" id="Phobius"/>
    </source>
</evidence>
<gene>
    <name evidence="2" type="ORF">ElyMa_000894900</name>
</gene>
<keyword evidence="1" id="KW-0812">Transmembrane</keyword>
<evidence type="ECO:0000313" key="2">
    <source>
        <dbReference type="EMBL" id="GFR93528.1"/>
    </source>
</evidence>
<feature type="transmembrane region" description="Helical" evidence="1">
    <location>
        <begin position="172"/>
        <end position="195"/>
    </location>
</feature>
<organism evidence="2 3">
    <name type="scientific">Elysia marginata</name>
    <dbReference type="NCBI Taxonomy" id="1093978"/>
    <lineage>
        <taxon>Eukaryota</taxon>
        <taxon>Metazoa</taxon>
        <taxon>Spiralia</taxon>
        <taxon>Lophotrochozoa</taxon>
        <taxon>Mollusca</taxon>
        <taxon>Gastropoda</taxon>
        <taxon>Heterobranchia</taxon>
        <taxon>Euthyneura</taxon>
        <taxon>Panpulmonata</taxon>
        <taxon>Sacoglossa</taxon>
        <taxon>Placobranchoidea</taxon>
        <taxon>Plakobranchidae</taxon>
        <taxon>Elysia</taxon>
    </lineage>
</organism>